<sequence length="540" mass="59179">MIRNIKIGMRSALAFGILGLITLILGVFSIMQLSKLNSISDVISLHRIPALTTAVELERYSMHTQLLITELSDTKTQQERNDIQRQLDKEERDYKSAEKRMAALVRSDEAKRQLDNVINLHDEFTATFTKLFRLYEQQNEEEALTFRRKKVMPAAELLISELEKLSQYQILRANQINDEATQTYLNSKAALISGIVITLVLLSVIAFFYSRSLTLPLRYAVAVARRVAKGDLTERINDPHSDEAGEMLQALADMQNQLRETLSQIGGSSQQLATTSEQLTVVTNQSTQIATQQRDQLDQAATAVNELTAAIEEVARSANSTSDNAEVADEKAQLGQAKINETIKTIGSLVSEIQNSAAGITTLAANIKNIESVLDVIRAIADQTNLLALNAAIEAARAGESGRGFAVVADEVRALAHRTQESTKEIEQMIQTVQSETSQAVVNMNNSNQLAEGTLLIANDAGAAFSEITGLISQISNQNITVASAAEEQTTVAREVDKNLVYIRDLSIQSSDGSEQTNASSTELAKLAEQLNNLVLRFTI</sequence>
<evidence type="ECO:0000259" key="7">
    <source>
        <dbReference type="PROSITE" id="PS50111"/>
    </source>
</evidence>
<dbReference type="RefSeq" id="WP_404676077.1">
    <property type="nucleotide sequence ID" value="NZ_JBJDOT010000028.1"/>
</dbReference>
<dbReference type="InterPro" id="IPR003660">
    <property type="entry name" value="HAMP_dom"/>
</dbReference>
<evidence type="ECO:0000256" key="3">
    <source>
        <dbReference type="ARBA" id="ARBA00029447"/>
    </source>
</evidence>
<feature type="domain" description="Methyl-accepting transducer" evidence="7">
    <location>
        <begin position="268"/>
        <end position="504"/>
    </location>
</feature>
<evidence type="ECO:0000256" key="5">
    <source>
        <dbReference type="SAM" id="Coils"/>
    </source>
</evidence>
<dbReference type="PANTHER" id="PTHR32089:SF120">
    <property type="entry name" value="METHYL-ACCEPTING CHEMOTAXIS PROTEIN TLPQ"/>
    <property type="match status" value="1"/>
</dbReference>
<evidence type="ECO:0000313" key="10">
    <source>
        <dbReference type="Proteomes" id="UP001620262"/>
    </source>
</evidence>
<dbReference type="Pfam" id="PF00672">
    <property type="entry name" value="HAMP"/>
    <property type="match status" value="1"/>
</dbReference>
<keyword evidence="6" id="KW-0812">Transmembrane</keyword>
<dbReference type="CDD" id="cd11386">
    <property type="entry name" value="MCP_signal"/>
    <property type="match status" value="1"/>
</dbReference>
<feature type="domain" description="HAMP" evidence="8">
    <location>
        <begin position="211"/>
        <end position="263"/>
    </location>
</feature>
<evidence type="ECO:0000313" key="9">
    <source>
        <dbReference type="EMBL" id="MFK3865699.1"/>
    </source>
</evidence>
<dbReference type="CDD" id="cd06225">
    <property type="entry name" value="HAMP"/>
    <property type="match status" value="1"/>
</dbReference>
<dbReference type="Proteomes" id="UP001620262">
    <property type="component" value="Unassembled WGS sequence"/>
</dbReference>
<dbReference type="Pfam" id="PF00015">
    <property type="entry name" value="MCPsignal"/>
    <property type="match status" value="1"/>
</dbReference>
<protein>
    <submittedName>
        <fullName evidence="9">Methyl-accepting chemotaxis protein</fullName>
    </submittedName>
</protein>
<dbReference type="PRINTS" id="PR00260">
    <property type="entry name" value="CHEMTRNSDUCR"/>
</dbReference>
<comment type="caution">
    <text evidence="9">The sequence shown here is derived from an EMBL/GenBank/DDBJ whole genome shotgun (WGS) entry which is preliminary data.</text>
</comment>
<keyword evidence="6" id="KW-1133">Transmembrane helix</keyword>
<dbReference type="PROSITE" id="PS50111">
    <property type="entry name" value="CHEMOTAXIS_TRANSDUC_2"/>
    <property type="match status" value="1"/>
</dbReference>
<name>A0ABW8L3P1_9GAMM</name>
<comment type="similarity">
    <text evidence="3">Belongs to the methyl-accepting chemotaxis (MCP) protein family.</text>
</comment>
<accession>A0ABW8L3P1</accession>
<evidence type="ECO:0000256" key="6">
    <source>
        <dbReference type="SAM" id="Phobius"/>
    </source>
</evidence>
<evidence type="ECO:0000259" key="8">
    <source>
        <dbReference type="PROSITE" id="PS50885"/>
    </source>
</evidence>
<dbReference type="SMART" id="SM00283">
    <property type="entry name" value="MA"/>
    <property type="match status" value="1"/>
</dbReference>
<comment type="subcellular location">
    <subcellularLocation>
        <location evidence="1">Membrane</location>
    </subcellularLocation>
</comment>
<dbReference type="PANTHER" id="PTHR32089">
    <property type="entry name" value="METHYL-ACCEPTING CHEMOTAXIS PROTEIN MCPB"/>
    <property type="match status" value="1"/>
</dbReference>
<gene>
    <name evidence="9" type="ORF">ACI2JU_17750</name>
</gene>
<feature type="coiled-coil region" evidence="5">
    <location>
        <begin position="73"/>
        <end position="107"/>
    </location>
</feature>
<dbReference type="InterPro" id="IPR024478">
    <property type="entry name" value="HlyB_4HB_MCP"/>
</dbReference>
<keyword evidence="10" id="KW-1185">Reference proteome</keyword>
<dbReference type="SMART" id="SM00304">
    <property type="entry name" value="HAMP"/>
    <property type="match status" value="2"/>
</dbReference>
<dbReference type="Gene3D" id="1.10.287.950">
    <property type="entry name" value="Methyl-accepting chemotaxis protein"/>
    <property type="match status" value="1"/>
</dbReference>
<evidence type="ECO:0000256" key="1">
    <source>
        <dbReference type="ARBA" id="ARBA00004370"/>
    </source>
</evidence>
<feature type="transmembrane region" description="Helical" evidence="6">
    <location>
        <begin position="12"/>
        <end position="31"/>
    </location>
</feature>
<keyword evidence="5" id="KW-0175">Coiled coil</keyword>
<evidence type="ECO:0000256" key="2">
    <source>
        <dbReference type="ARBA" id="ARBA00023224"/>
    </source>
</evidence>
<organism evidence="9 10">
    <name type="scientific">Pseudoalteromonas rhizosphaerae</name>
    <dbReference type="NCBI Taxonomy" id="2518973"/>
    <lineage>
        <taxon>Bacteria</taxon>
        <taxon>Pseudomonadati</taxon>
        <taxon>Pseudomonadota</taxon>
        <taxon>Gammaproteobacteria</taxon>
        <taxon>Alteromonadales</taxon>
        <taxon>Pseudoalteromonadaceae</taxon>
        <taxon>Pseudoalteromonas</taxon>
    </lineage>
</organism>
<dbReference type="InterPro" id="IPR004089">
    <property type="entry name" value="MCPsignal_dom"/>
</dbReference>
<dbReference type="Pfam" id="PF12729">
    <property type="entry name" value="4HB_MCP_1"/>
    <property type="match status" value="1"/>
</dbReference>
<reference evidence="9 10" key="1">
    <citation type="submission" date="2024-11" db="EMBL/GenBank/DDBJ databases">
        <title>The Natural Products Discovery Center: Release of the First 8490 Sequenced Strains for Exploring Actinobacteria Biosynthetic Diversity.</title>
        <authorList>
            <person name="Kalkreuter E."/>
            <person name="Kautsar S.A."/>
            <person name="Yang D."/>
            <person name="Bader C.D."/>
            <person name="Teijaro C.N."/>
            <person name="Fluegel L."/>
            <person name="Davis C.M."/>
            <person name="Simpson J.R."/>
            <person name="Lauterbach L."/>
            <person name="Steele A.D."/>
            <person name="Gui C."/>
            <person name="Meng S."/>
            <person name="Li G."/>
            <person name="Viehrig K."/>
            <person name="Ye F."/>
            <person name="Su P."/>
            <person name="Kiefer A.F."/>
            <person name="Nichols A."/>
            <person name="Cepeda A.J."/>
            <person name="Yan W."/>
            <person name="Fan B."/>
            <person name="Jiang Y."/>
            <person name="Adhikari A."/>
            <person name="Zheng C.-J."/>
            <person name="Schuster L."/>
            <person name="Cowan T.M."/>
            <person name="Smanski M.J."/>
            <person name="Chevrette M.G."/>
            <person name="De Carvalho L.P.S."/>
            <person name="Shen B."/>
        </authorList>
    </citation>
    <scope>NUCLEOTIDE SEQUENCE [LARGE SCALE GENOMIC DNA]</scope>
    <source>
        <strain evidence="9 10">NPDC078403</strain>
    </source>
</reference>
<keyword evidence="2 4" id="KW-0807">Transducer</keyword>
<dbReference type="EMBL" id="JBJDOT010000028">
    <property type="protein sequence ID" value="MFK3865699.1"/>
    <property type="molecule type" value="Genomic_DNA"/>
</dbReference>
<evidence type="ECO:0000256" key="4">
    <source>
        <dbReference type="PROSITE-ProRule" id="PRU00284"/>
    </source>
</evidence>
<dbReference type="InterPro" id="IPR004090">
    <property type="entry name" value="Chemotax_Me-accpt_rcpt"/>
</dbReference>
<keyword evidence="6" id="KW-0472">Membrane</keyword>
<dbReference type="SUPFAM" id="SSF58104">
    <property type="entry name" value="Methyl-accepting chemotaxis protein (MCP) signaling domain"/>
    <property type="match status" value="1"/>
</dbReference>
<feature type="transmembrane region" description="Helical" evidence="6">
    <location>
        <begin position="189"/>
        <end position="209"/>
    </location>
</feature>
<proteinExistence type="inferred from homology"/>
<dbReference type="PROSITE" id="PS50885">
    <property type="entry name" value="HAMP"/>
    <property type="match status" value="1"/>
</dbReference>